<keyword evidence="4" id="KW-0223">Dioxygenase</keyword>
<dbReference type="SUPFAM" id="SSF49482">
    <property type="entry name" value="Aromatic compound dioxygenase"/>
    <property type="match status" value="1"/>
</dbReference>
<dbReference type="EMBL" id="MU863626">
    <property type="protein sequence ID" value="KAK4104427.1"/>
    <property type="molecule type" value="Genomic_DNA"/>
</dbReference>
<feature type="signal peptide" evidence="2">
    <location>
        <begin position="1"/>
        <end position="18"/>
    </location>
</feature>
<gene>
    <name evidence="4" type="ORF">N658DRAFT_504056</name>
</gene>
<keyword evidence="2" id="KW-0732">Signal</keyword>
<dbReference type="AlphaFoldDB" id="A0AAN6T561"/>
<evidence type="ECO:0000259" key="3">
    <source>
        <dbReference type="Pfam" id="PF00775"/>
    </source>
</evidence>
<feature type="compositionally biased region" description="Basic and acidic residues" evidence="1">
    <location>
        <begin position="377"/>
        <end position="386"/>
    </location>
</feature>
<organism evidence="4 5">
    <name type="scientific">Parathielavia hyrcaniae</name>
    <dbReference type="NCBI Taxonomy" id="113614"/>
    <lineage>
        <taxon>Eukaryota</taxon>
        <taxon>Fungi</taxon>
        <taxon>Dikarya</taxon>
        <taxon>Ascomycota</taxon>
        <taxon>Pezizomycotina</taxon>
        <taxon>Sordariomycetes</taxon>
        <taxon>Sordariomycetidae</taxon>
        <taxon>Sordariales</taxon>
        <taxon>Chaetomiaceae</taxon>
        <taxon>Parathielavia</taxon>
    </lineage>
</organism>
<reference evidence="4" key="1">
    <citation type="journal article" date="2023" name="Mol. Phylogenet. Evol.">
        <title>Genome-scale phylogeny and comparative genomics of the fungal order Sordariales.</title>
        <authorList>
            <person name="Hensen N."/>
            <person name="Bonometti L."/>
            <person name="Westerberg I."/>
            <person name="Brannstrom I.O."/>
            <person name="Guillou S."/>
            <person name="Cros-Aarteil S."/>
            <person name="Calhoun S."/>
            <person name="Haridas S."/>
            <person name="Kuo A."/>
            <person name="Mondo S."/>
            <person name="Pangilinan J."/>
            <person name="Riley R."/>
            <person name="LaButti K."/>
            <person name="Andreopoulos B."/>
            <person name="Lipzen A."/>
            <person name="Chen C."/>
            <person name="Yan M."/>
            <person name="Daum C."/>
            <person name="Ng V."/>
            <person name="Clum A."/>
            <person name="Steindorff A."/>
            <person name="Ohm R.A."/>
            <person name="Martin F."/>
            <person name="Silar P."/>
            <person name="Natvig D.O."/>
            <person name="Lalanne C."/>
            <person name="Gautier V."/>
            <person name="Ament-Velasquez S.L."/>
            <person name="Kruys A."/>
            <person name="Hutchinson M.I."/>
            <person name="Powell A.J."/>
            <person name="Barry K."/>
            <person name="Miller A.N."/>
            <person name="Grigoriev I.V."/>
            <person name="Debuchy R."/>
            <person name="Gladieux P."/>
            <person name="Hiltunen Thoren M."/>
            <person name="Johannesson H."/>
        </authorList>
    </citation>
    <scope>NUCLEOTIDE SEQUENCE</scope>
    <source>
        <strain evidence="4">CBS 757.83</strain>
    </source>
</reference>
<sequence>MTLRIFLASLLLAAPAFGHPGHEEVYAHAALPLERKSLDHCSAEFNSPEFIKRTVEVHGRELARLRRSLGQEVEQNLQKRELRPRDYISVSRIDHKSNKTVSKGMDLSTLFSDSGACMLMPSVDQGPLYVKGEEIRKDITGGERGIPLTLAIQVVDYKTCQTVPNAYVDIWSSNSTGIYVGVQGYPGMGDPNDASILDGTTLRGVQPTDSHGIASFDSLFPGHYEGRATHIHAIVYLGATRQANNTITGGRAAHIGQLYFDQALIAAVNQVAPYSGNGMRVTPNTADFLFMQGANGDDPVVRYALVGGARLEDGLFGWIRFGVDQQASRPVSPSAFWTDKGGVMNPVGPVAQLPGGGGWPGFPGRGRKRAAGSGVVEKVEGELDKE</sequence>
<feature type="region of interest" description="Disordered" evidence="1">
    <location>
        <begin position="354"/>
        <end position="386"/>
    </location>
</feature>
<dbReference type="Gene3D" id="2.60.130.10">
    <property type="entry name" value="Aromatic compound dioxygenase"/>
    <property type="match status" value="1"/>
</dbReference>
<keyword evidence="4" id="KW-0560">Oxidoreductase</keyword>
<dbReference type="CDD" id="cd03457">
    <property type="entry name" value="intradiol_dioxygenase_like"/>
    <property type="match status" value="1"/>
</dbReference>
<dbReference type="PANTHER" id="PTHR34315">
    <property type="match status" value="1"/>
</dbReference>
<evidence type="ECO:0000313" key="4">
    <source>
        <dbReference type="EMBL" id="KAK4104427.1"/>
    </source>
</evidence>
<accession>A0AAN6T561</accession>
<evidence type="ECO:0000256" key="2">
    <source>
        <dbReference type="SAM" id="SignalP"/>
    </source>
</evidence>
<keyword evidence="5" id="KW-1185">Reference proteome</keyword>
<dbReference type="InterPro" id="IPR015889">
    <property type="entry name" value="Intradiol_dOase_core"/>
</dbReference>
<name>A0AAN6T561_9PEZI</name>
<reference evidence="4" key="2">
    <citation type="submission" date="2023-05" db="EMBL/GenBank/DDBJ databases">
        <authorList>
            <consortium name="Lawrence Berkeley National Laboratory"/>
            <person name="Steindorff A."/>
            <person name="Hensen N."/>
            <person name="Bonometti L."/>
            <person name="Westerberg I."/>
            <person name="Brannstrom I.O."/>
            <person name="Guillou S."/>
            <person name="Cros-Aarteil S."/>
            <person name="Calhoun S."/>
            <person name="Haridas S."/>
            <person name="Kuo A."/>
            <person name="Mondo S."/>
            <person name="Pangilinan J."/>
            <person name="Riley R."/>
            <person name="Labutti K."/>
            <person name="Andreopoulos B."/>
            <person name="Lipzen A."/>
            <person name="Chen C."/>
            <person name="Yanf M."/>
            <person name="Daum C."/>
            <person name="Ng V."/>
            <person name="Clum A."/>
            <person name="Ohm R."/>
            <person name="Martin F."/>
            <person name="Silar P."/>
            <person name="Natvig D."/>
            <person name="Lalanne C."/>
            <person name="Gautier V."/>
            <person name="Ament-Velasquez S.L."/>
            <person name="Kruys A."/>
            <person name="Hutchinson M.I."/>
            <person name="Powell A.J."/>
            <person name="Barry K."/>
            <person name="Miller A.N."/>
            <person name="Grigoriev I.V."/>
            <person name="Debuchy R."/>
            <person name="Gladieux P."/>
            <person name="Thoren M.H."/>
            <person name="Johannesson H."/>
        </authorList>
    </citation>
    <scope>NUCLEOTIDE SEQUENCE</scope>
    <source>
        <strain evidence="4">CBS 757.83</strain>
    </source>
</reference>
<feature type="chain" id="PRO_5042920601" evidence="2">
    <location>
        <begin position="19"/>
        <end position="386"/>
    </location>
</feature>
<dbReference type="GO" id="GO:0005506">
    <property type="term" value="F:iron ion binding"/>
    <property type="evidence" value="ECO:0007669"/>
    <property type="project" value="InterPro"/>
</dbReference>
<protein>
    <submittedName>
        <fullName evidence="4">Intradiol ring-cleavage dioxygenase-like protein</fullName>
    </submittedName>
</protein>
<evidence type="ECO:0000313" key="5">
    <source>
        <dbReference type="Proteomes" id="UP001305647"/>
    </source>
</evidence>
<feature type="domain" description="Intradiol ring-cleavage dioxygenases" evidence="3">
    <location>
        <begin position="126"/>
        <end position="235"/>
    </location>
</feature>
<dbReference type="Pfam" id="PF00775">
    <property type="entry name" value="Dioxygenase_C"/>
    <property type="match status" value="1"/>
</dbReference>
<feature type="compositionally biased region" description="Gly residues" evidence="1">
    <location>
        <begin position="354"/>
        <end position="364"/>
    </location>
</feature>
<dbReference type="Proteomes" id="UP001305647">
    <property type="component" value="Unassembled WGS sequence"/>
</dbReference>
<comment type="caution">
    <text evidence="4">The sequence shown here is derived from an EMBL/GenBank/DDBJ whole genome shotgun (WGS) entry which is preliminary data.</text>
</comment>
<proteinExistence type="predicted"/>
<dbReference type="InterPro" id="IPR000627">
    <property type="entry name" value="Intradiol_dOase_C"/>
</dbReference>
<dbReference type="PANTHER" id="PTHR34315:SF1">
    <property type="entry name" value="INTRADIOL RING-CLEAVAGE DIOXYGENASES DOMAIN-CONTAINING PROTEIN-RELATED"/>
    <property type="match status" value="1"/>
</dbReference>
<evidence type="ECO:0000256" key="1">
    <source>
        <dbReference type="SAM" id="MobiDB-lite"/>
    </source>
</evidence>
<dbReference type="GO" id="GO:0016702">
    <property type="term" value="F:oxidoreductase activity, acting on single donors with incorporation of molecular oxygen, incorporation of two atoms of oxygen"/>
    <property type="evidence" value="ECO:0007669"/>
    <property type="project" value="InterPro"/>
</dbReference>